<proteinExistence type="predicted"/>
<evidence type="ECO:0000313" key="3">
    <source>
        <dbReference type="Proteomes" id="UP001642900"/>
    </source>
</evidence>
<sequence>MPDDRYTNVEEQVEYGLDTIPEDRLVSVPLRDLMYAFQTFRELVRFFHQPLRWQTLEDVSRFIGNKDSGALHLIWENYYGRLGDSLPPDIEAAFDTDRFDNPKTPWYYEPRDDPDR</sequence>
<accession>A0A6G4W5N9</accession>
<name>A0A6G4W5N9_9HYPH</name>
<dbReference type="Proteomes" id="UP001642900">
    <property type="component" value="Unassembled WGS sequence"/>
</dbReference>
<protein>
    <submittedName>
        <fullName evidence="2">Uncharacterized protein</fullName>
    </submittedName>
</protein>
<evidence type="ECO:0000256" key="1">
    <source>
        <dbReference type="SAM" id="MobiDB-lite"/>
    </source>
</evidence>
<comment type="caution">
    <text evidence="2">The sequence shown here is derived from an EMBL/GenBank/DDBJ whole genome shotgun (WGS) entry which is preliminary data.</text>
</comment>
<dbReference type="RefSeq" id="WP_165021486.1">
    <property type="nucleotide sequence ID" value="NZ_JAAKZF010000001.1"/>
</dbReference>
<dbReference type="EMBL" id="JAAKZF010000001">
    <property type="protein sequence ID" value="NGO49576.1"/>
    <property type="molecule type" value="Genomic_DNA"/>
</dbReference>
<keyword evidence="3" id="KW-1185">Reference proteome</keyword>
<dbReference type="AlphaFoldDB" id="A0A6G4W5N9"/>
<organism evidence="2 3">
    <name type="scientific">Allomesorhizobium camelthorni</name>
    <dbReference type="NCBI Taxonomy" id="475069"/>
    <lineage>
        <taxon>Bacteria</taxon>
        <taxon>Pseudomonadati</taxon>
        <taxon>Pseudomonadota</taxon>
        <taxon>Alphaproteobacteria</taxon>
        <taxon>Hyphomicrobiales</taxon>
        <taxon>Phyllobacteriaceae</taxon>
        <taxon>Allomesorhizobium</taxon>
    </lineage>
</organism>
<reference evidence="2 3" key="1">
    <citation type="submission" date="2020-02" db="EMBL/GenBank/DDBJ databases">
        <title>Genome sequence of strain CCNWXJ40-4.</title>
        <authorList>
            <person name="Gao J."/>
            <person name="Sun J."/>
        </authorList>
    </citation>
    <scope>NUCLEOTIDE SEQUENCE [LARGE SCALE GENOMIC DNA]</scope>
    <source>
        <strain evidence="2 3">CCNWXJ 40-4</strain>
    </source>
</reference>
<gene>
    <name evidence="2" type="ORF">G6N73_00035</name>
</gene>
<feature type="region of interest" description="Disordered" evidence="1">
    <location>
        <begin position="94"/>
        <end position="116"/>
    </location>
</feature>
<evidence type="ECO:0000313" key="2">
    <source>
        <dbReference type="EMBL" id="NGO49576.1"/>
    </source>
</evidence>